<feature type="signal peptide" evidence="1">
    <location>
        <begin position="1"/>
        <end position="22"/>
    </location>
</feature>
<dbReference type="STRING" id="879243.Poras_0405"/>
<name>F4KN21_PORAD</name>
<gene>
    <name evidence="2" type="ordered locus">Poras_0405</name>
</gene>
<evidence type="ECO:0000313" key="3">
    <source>
        <dbReference type="Proteomes" id="UP000006545"/>
    </source>
</evidence>
<dbReference type="Gene3D" id="2.60.120.200">
    <property type="match status" value="1"/>
</dbReference>
<protein>
    <submittedName>
        <fullName evidence="2">Uncharacterized protein</fullName>
    </submittedName>
</protein>
<dbReference type="EMBL" id="CP002689">
    <property type="protein sequence ID" value="AEE12359.1"/>
    <property type="molecule type" value="Genomic_DNA"/>
</dbReference>
<dbReference type="KEGG" id="pah:Poras_0405"/>
<dbReference type="eggNOG" id="COG2138">
    <property type="taxonomic scope" value="Bacteria"/>
</dbReference>
<evidence type="ECO:0000256" key="1">
    <source>
        <dbReference type="SAM" id="SignalP"/>
    </source>
</evidence>
<evidence type="ECO:0000313" key="2">
    <source>
        <dbReference type="EMBL" id="AEE12359.1"/>
    </source>
</evidence>
<feature type="chain" id="PRO_5003311795" evidence="1">
    <location>
        <begin position="23"/>
        <end position="711"/>
    </location>
</feature>
<reference evidence="3" key="1">
    <citation type="submission" date="2011-04" db="EMBL/GenBank/DDBJ databases">
        <title>The complete genome of Porphyromonas asaccharolytica DSM 20707.</title>
        <authorList>
            <person name="Lucas S."/>
            <person name="Han J."/>
            <person name="Lapidus A."/>
            <person name="Bruce D."/>
            <person name="Goodwin L."/>
            <person name="Pitluck S."/>
            <person name="Peters L."/>
            <person name="Kyrpides N."/>
            <person name="Mavromatis K."/>
            <person name="Ivanova N."/>
            <person name="Ovchinnikova G."/>
            <person name="Pagani I."/>
            <person name="Lu M."/>
            <person name="Detter J.C."/>
            <person name="Tapia R."/>
            <person name="Han C."/>
            <person name="Land M."/>
            <person name="Hauser L."/>
            <person name="Markowitz V."/>
            <person name="Cheng J.-F."/>
            <person name="Hugenholtz P."/>
            <person name="Woyke T."/>
            <person name="Wu D."/>
            <person name="Gronow S."/>
            <person name="Wellnitz S."/>
            <person name="Brambilla E."/>
            <person name="Klenk H.-P."/>
            <person name="Eisen J.A."/>
        </authorList>
    </citation>
    <scope>NUCLEOTIDE SEQUENCE [LARGE SCALE GENOMIC DNA]</scope>
    <source>
        <strain evidence="3">ATCC 25260 / DSM 20707 / VPI 4198</strain>
    </source>
</reference>
<organism evidence="2 3">
    <name type="scientific">Porphyromonas asaccharolytica (strain ATCC 25260 / DSM 20707 / BCRC 10618 / CCUG 7834 / JCM 6326 / LMG 13178 / VPI 4198 / B440)</name>
    <name type="common">Bacteroides asaccharolyticus</name>
    <dbReference type="NCBI Taxonomy" id="879243"/>
    <lineage>
        <taxon>Bacteria</taxon>
        <taxon>Pseudomonadati</taxon>
        <taxon>Bacteroidota</taxon>
        <taxon>Bacteroidia</taxon>
        <taxon>Bacteroidales</taxon>
        <taxon>Porphyromonadaceae</taxon>
        <taxon>Porphyromonas</taxon>
    </lineage>
</organism>
<accession>F4KN21</accession>
<keyword evidence="3" id="KW-1185">Reference proteome</keyword>
<dbReference type="Gene3D" id="2.160.20.110">
    <property type="match status" value="1"/>
</dbReference>
<proteinExistence type="predicted"/>
<dbReference type="Proteomes" id="UP000006545">
    <property type="component" value="Chromosome"/>
</dbReference>
<keyword evidence="1" id="KW-0732">Signal</keyword>
<sequence>MHYLNKLSMVSLLLLSATVSLFGQDLFSGGDGSQEDPYQIATEADLRTLATEVNSNFNTFAGQYLKQTADITFTSDEPIQPIGGPILDDFTRPNEMCFQGTYDGDMHKIYNLNIYDDRQLVEGEVVHMGVGLFGVLGEGATIKNVVIASGHIYGFASVGAIVGQIKNDCTITRCKIGPDVRITSWANAGGIAGTSLGEGMKIIECVNYANIEVYGVGLHKTAGGIIASSANTTIEGCANFGDIWAKGGFAGGIIGYMPASDNKFIFHYPEIRSCMNAGDISSMDPASGGLIGAVLYNLTGDLGPIPHQLISNSYNYGQTLVTFTATYGPICAFYSSRFPVTVSKTFYNKDRYIMKQKEGPDAELAFSLGEAKSHEEFTSPAFITTLNEGGASDFEADKHKINGTMPILKWINDTYDAEIDKPNQYRTDIPFSKFKERAGSFFNPNRSGDFIIYDMSRQMPNIQAKSLGCNLDKGWVGRVLPIQGGKSYRFFMSTSAFRRYLKEDGMYVDGRPDKPADHWLITPAFTVTGDIPWFHWVGASEDEDALSSYDLYVVEGAEEPMPSKILESKPVYTVDKEAGISPFKETIDGEERYYFTLTAHKVDLSKYIGKEIRLAFRDRSIDQYNLFIGQMKMAQANAISTVDSRVNCLVEVSEQTLSATRPESLLTLYSISGQQLAQTSDQLVYRGQPGVYVLVVSDATGYTERRKVVLY</sequence>
<dbReference type="RefSeq" id="WP_013759978.1">
    <property type="nucleotide sequence ID" value="NC_015501.1"/>
</dbReference>
<dbReference type="HOGENOM" id="CLU_388227_0_0_10"/>
<dbReference type="AlphaFoldDB" id="F4KN21"/>